<sequence length="96" mass="10811">MLSIKADQLEINKELVLSSCHVTYEEINLASLVDYSNDDANTRFYVEAAIEELTSLCNTVSTNLLPLLKLADQMGCKWLVLDESGSVLEELPKFNW</sequence>
<keyword evidence="3" id="KW-1185">Reference proteome</keyword>
<dbReference type="KEGG" id="vg:13165558"/>
<evidence type="ECO:0000313" key="2">
    <source>
        <dbReference type="EMBL" id="AFK66737.1"/>
    </source>
</evidence>
<accession>I3UMM2</accession>
<evidence type="ECO:0000313" key="3">
    <source>
        <dbReference type="Proteomes" id="UP000005266"/>
    </source>
</evidence>
<dbReference type="EMBL" id="HQ317390">
    <property type="protein sequence ID" value="AFK66737.1"/>
    <property type="molecule type" value="Genomic_DNA"/>
</dbReference>
<organism evidence="2 3">
    <name type="scientific">Colwellia phage 9A</name>
    <dbReference type="NCBI Taxonomy" id="765765"/>
    <lineage>
        <taxon>Viruses</taxon>
        <taxon>Duplodnaviria</taxon>
        <taxon>Heunggongvirae</taxon>
        <taxon>Uroviricota</taxon>
        <taxon>Caudoviricetes</taxon>
        <taxon>Franklinbayvirus</taxon>
        <taxon>Franklinbayvirus fv9A</taxon>
    </lineage>
</organism>
<reference evidence="2 3" key="1">
    <citation type="journal article" date="2013" name="Extremophiles">
        <title>Genomic analysis of cold-active Colwelliaphage 9A and psychrophilic phage-host interactions.</title>
        <authorList>
            <person name="Colangelo-Lillis J.R."/>
            <person name="Deming J.W."/>
        </authorList>
    </citation>
    <scope>NUCLEOTIDE SEQUENCE [LARGE SCALE GENOMIC DNA]</scope>
    <source>
        <strain evidence="2">9A</strain>
    </source>
</reference>
<gene>
    <name evidence="2" type="ORF">COPG_00141</name>
</gene>
<dbReference type="Proteomes" id="UP000005266">
    <property type="component" value="Segment"/>
</dbReference>
<name>I3UMM2_9CAUD</name>
<feature type="domain" description="DUF5983" evidence="1">
    <location>
        <begin position="15"/>
        <end position="96"/>
    </location>
</feature>
<evidence type="ECO:0000259" key="1">
    <source>
        <dbReference type="Pfam" id="PF19419"/>
    </source>
</evidence>
<dbReference type="Pfam" id="PF19419">
    <property type="entry name" value="DUF5983"/>
    <property type="match status" value="1"/>
</dbReference>
<dbReference type="InterPro" id="IPR046025">
    <property type="entry name" value="DUF5983"/>
</dbReference>
<dbReference type="RefSeq" id="YP_006489327.1">
    <property type="nucleotide sequence ID" value="NC_018088.1"/>
</dbReference>
<proteinExistence type="predicted"/>
<dbReference type="GeneID" id="13165558"/>
<protein>
    <recommendedName>
        <fullName evidence="1">DUF5983 domain-containing protein</fullName>
    </recommendedName>
</protein>